<keyword evidence="2" id="KW-1185">Reference proteome</keyword>
<evidence type="ECO:0000313" key="2">
    <source>
        <dbReference type="Proteomes" id="UP000020766"/>
    </source>
</evidence>
<evidence type="ECO:0000313" key="1">
    <source>
        <dbReference type="EMBL" id="EXU80531.1"/>
    </source>
</evidence>
<dbReference type="PANTHER" id="PTHR30441:SF8">
    <property type="entry name" value="DUF748 DOMAIN-CONTAINING PROTEIN"/>
    <property type="match status" value="1"/>
</dbReference>
<accession>A0A014MFL2</accession>
<dbReference type="InterPro" id="IPR008023">
    <property type="entry name" value="DUF748"/>
</dbReference>
<sequence>MGVGRKLAVAAGAVVLCWGGLWLALPGVIARQVQDKATEALGRNVTVRSVEVSPWSLAVAVRGLEVAGLPGQAPALSMERLYINASATSLLRWAPVLDALELDQPVVRVRQDAPGHWDFADVLEKLQQNPEPKDPEAGLARLALYNIQIRDGRVELDDQVAGVQHKIEALQMQLPFISTLPSQREVKVQPQLSMRLNGSELATQAVATPFDEAHRAQAKLQIRQFDLAPYAPYLPASVPVQLQQGQLDAELLVAFEQVEQPTVQLQGSTLQVSNLQLQDRAGQPLAGWSQLKVELGDTRPLQQQVRVAAVNLQQPFGHVHRRANGEFLPAPTPTPAVAVAPVVAPAVAAKDAAQSIAASAEWKLLIDRLDVEGGWASWRDEMGQVGAALRVDQLQLQARDLAWPMGADAQWTLAAQLQGEDRAARGSLRSTGKGGIDRGQASVVVDKFDAQAVQAYARQWVKLPVGGLASLTADVTWQSGQLQATVPTLAVESVALGRAAAPEVAWTGLQLRNLRLDTARQQVLVEHVGLEAPRARVQRNAQGRWMYEQWLQPVAGAPAKGRETVTSPAGKPWQVLVQDMELAAGQVELTDASLGDLPLAIRLSDVQLRMQNLDSVKGTAQAKLSARMAERTGRGGWGKPGSLSYEGDVQLDPLMTKGRVQVNALPLQAFEPYMAPHLNVRLVRALASFDGTVQFAQRPKGPQMQLQGQGRVTDVHVQSVLGDAKAANAVQGPHAATALAAEDLLRWKQLRLQGVRVNLQPAQPPHIQVHSTELQDFFARVVVLPEGRLNLQNLVKAAQSEGGVVVADAVAPAPVEQAPAASAAPAAPSARIDMGPITLQGGVIKFSDFFIRPNYTADLTALQGSLEAFSSQPAAPGEAPALAKLTLDGIAQGTAQLHIDGLINPLAQPLSMDVRAQVQGLDLSPLTPYAIKYVGHGIEKGKFSMDVRYQVQPDGQLTASNQLVLNQLTFTDPVEGAPTSLPVRLAVALLADSHGVIDLNLPISGSLNDPQFRIAPVVFKIIGNIIRKAVTAPFSLLTGAFASEDDKSDIAFEPGHSSLNAQAQTQLQQLAKAMNSKPQLKLTLIGQANGATEGEGWKRAQLERLVNGAKADADDEALPERSDKQKLAALKQAYRNTVKDRPRNMLGLAKDLPAEEMQTLILRDMVIPATAWPDLAAARAQNVRDYLLTQGVDPGRVFLGNAETKSANPATPSVLLNISVQ</sequence>
<comment type="caution">
    <text evidence="1">The sequence shown here is derived from an EMBL/GenBank/DDBJ whole genome shotgun (WGS) entry which is preliminary data.</text>
</comment>
<dbReference type="Gene3D" id="3.30.1330.60">
    <property type="entry name" value="OmpA-like domain"/>
    <property type="match status" value="1"/>
</dbReference>
<name>A0A014MFL2_9BURK</name>
<proteinExistence type="predicted"/>
<dbReference type="Pfam" id="PF05359">
    <property type="entry name" value="DUF748"/>
    <property type="match status" value="1"/>
</dbReference>
<dbReference type="PANTHER" id="PTHR30441">
    <property type="entry name" value="DUF748 DOMAIN-CONTAINING PROTEIN"/>
    <property type="match status" value="1"/>
</dbReference>
<dbReference type="GO" id="GO:0090313">
    <property type="term" value="P:regulation of protein targeting to membrane"/>
    <property type="evidence" value="ECO:0007669"/>
    <property type="project" value="TreeGrafter"/>
</dbReference>
<dbReference type="PATRIC" id="fig|1457173.3.peg.1580"/>
<dbReference type="EMBL" id="JBOK01000007">
    <property type="protein sequence ID" value="EXU80531.1"/>
    <property type="molecule type" value="Genomic_DNA"/>
</dbReference>
<organism evidence="1 2">
    <name type="scientific">Comamonas aquatica DA1877</name>
    <dbReference type="NCBI Taxonomy" id="1457173"/>
    <lineage>
        <taxon>Bacteria</taxon>
        <taxon>Pseudomonadati</taxon>
        <taxon>Pseudomonadota</taxon>
        <taxon>Betaproteobacteria</taxon>
        <taxon>Burkholderiales</taxon>
        <taxon>Comamonadaceae</taxon>
        <taxon>Comamonas</taxon>
    </lineage>
</organism>
<dbReference type="InterPro" id="IPR036737">
    <property type="entry name" value="OmpA-like_sf"/>
</dbReference>
<dbReference type="AlphaFoldDB" id="A0A014MFL2"/>
<dbReference type="STRING" id="225991.MA05_07695"/>
<evidence type="ECO:0008006" key="3">
    <source>
        <dbReference type="Google" id="ProtNLM"/>
    </source>
</evidence>
<reference evidence="1 2" key="1">
    <citation type="submission" date="2014-01" db="EMBL/GenBank/DDBJ databases">
        <title>Interspecies Systems Biology Uncovers Metabolites Affecting C. elegans Gene Expression and Life History Traits.</title>
        <authorList>
            <person name="Watson E."/>
            <person name="Macneil L.T."/>
            <person name="Ritter A.D."/>
            <person name="Yilmaz L.S."/>
            <person name="Rosebrock A.P."/>
            <person name="Caudy A.A."/>
            <person name="Walhout A.J."/>
        </authorList>
    </citation>
    <scope>NUCLEOTIDE SEQUENCE [LARGE SCALE GENOMIC DNA]</scope>
    <source>
        <strain evidence="1 2">DA1877</strain>
    </source>
</reference>
<gene>
    <name evidence="1" type="ORF">AX13_16635</name>
</gene>
<dbReference type="GO" id="GO:0005886">
    <property type="term" value="C:plasma membrane"/>
    <property type="evidence" value="ECO:0007669"/>
    <property type="project" value="TreeGrafter"/>
</dbReference>
<protein>
    <recommendedName>
        <fullName evidence="3">DUF748 domain-containing protein</fullName>
    </recommendedName>
</protein>
<dbReference type="InterPro" id="IPR052894">
    <property type="entry name" value="AsmA-related"/>
</dbReference>
<dbReference type="Proteomes" id="UP000020766">
    <property type="component" value="Unassembled WGS sequence"/>
</dbReference>